<comment type="caution">
    <text evidence="1">The sequence shown here is derived from an EMBL/GenBank/DDBJ whole genome shotgun (WGS) entry which is preliminary data.</text>
</comment>
<evidence type="ECO:0000313" key="2">
    <source>
        <dbReference type="Proteomes" id="UP000784294"/>
    </source>
</evidence>
<proteinExistence type="predicted"/>
<protein>
    <submittedName>
        <fullName evidence="1">Uncharacterized protein</fullName>
    </submittedName>
</protein>
<dbReference type="Proteomes" id="UP000784294">
    <property type="component" value="Unassembled WGS sequence"/>
</dbReference>
<sequence length="119" mass="13287">MSLCISYGVITTSGFSKLQFNISTRSITMQSTVGIMLLLSLAVLSGKADDIYSDDGIVEEREALRCYETCRPLLQRCSENCEVAEVCFTNCLEENLPQERMNQLIEGGVAKRYLNYLGI</sequence>
<dbReference type="EMBL" id="CAAALY010248378">
    <property type="protein sequence ID" value="VEL34780.1"/>
    <property type="molecule type" value="Genomic_DNA"/>
</dbReference>
<keyword evidence="2" id="KW-1185">Reference proteome</keyword>
<organism evidence="1 2">
    <name type="scientific">Protopolystoma xenopodis</name>
    <dbReference type="NCBI Taxonomy" id="117903"/>
    <lineage>
        <taxon>Eukaryota</taxon>
        <taxon>Metazoa</taxon>
        <taxon>Spiralia</taxon>
        <taxon>Lophotrochozoa</taxon>
        <taxon>Platyhelminthes</taxon>
        <taxon>Monogenea</taxon>
        <taxon>Polyopisthocotylea</taxon>
        <taxon>Polystomatidea</taxon>
        <taxon>Polystomatidae</taxon>
        <taxon>Protopolystoma</taxon>
    </lineage>
</organism>
<name>A0A448XEE2_9PLAT</name>
<dbReference type="AlphaFoldDB" id="A0A448XEE2"/>
<reference evidence="1" key="1">
    <citation type="submission" date="2018-11" db="EMBL/GenBank/DDBJ databases">
        <authorList>
            <consortium name="Pathogen Informatics"/>
        </authorList>
    </citation>
    <scope>NUCLEOTIDE SEQUENCE</scope>
</reference>
<gene>
    <name evidence="1" type="ORF">PXEA_LOCUS28220</name>
</gene>
<evidence type="ECO:0000313" key="1">
    <source>
        <dbReference type="EMBL" id="VEL34780.1"/>
    </source>
</evidence>
<accession>A0A448XEE2</accession>